<comment type="caution">
    <text evidence="2">The sequence shown here is derived from an EMBL/GenBank/DDBJ whole genome shotgun (WGS) entry which is preliminary data.</text>
</comment>
<proteinExistence type="inferred from homology"/>
<dbReference type="PANTHER" id="PTHR15004">
    <property type="entry name" value="GLUTAMYL-TRNA(GLN) AMIDOTRANSFERASE SUBUNIT C, MITOCHONDRIAL"/>
    <property type="match status" value="1"/>
</dbReference>
<organism evidence="2 3">
    <name type="scientific">Rhizocola hellebori</name>
    <dbReference type="NCBI Taxonomy" id="1392758"/>
    <lineage>
        <taxon>Bacteria</taxon>
        <taxon>Bacillati</taxon>
        <taxon>Actinomycetota</taxon>
        <taxon>Actinomycetes</taxon>
        <taxon>Micromonosporales</taxon>
        <taxon>Micromonosporaceae</taxon>
        <taxon>Rhizocola</taxon>
    </lineage>
</organism>
<dbReference type="GO" id="GO:0050567">
    <property type="term" value="F:glutaminyl-tRNA synthase (glutamine-hydrolyzing) activity"/>
    <property type="evidence" value="ECO:0007669"/>
    <property type="project" value="UniProtKB-UniRule"/>
</dbReference>
<dbReference type="NCBIfam" id="TIGR00135">
    <property type="entry name" value="gatC"/>
    <property type="match status" value="1"/>
</dbReference>
<comment type="function">
    <text evidence="1">Allows the formation of correctly charged Asn-tRNA(Asn) or Gln-tRNA(Gln) through the transamidation of misacylated Asp-tRNA(Asn) or Glu-tRNA(Gln) in organisms which lack either or both of asparaginyl-tRNA or glutaminyl-tRNA synthetases. The reaction takes place in the presence of glutamine and ATP through an activated phospho-Asp-tRNA(Asn) or phospho-Glu-tRNA(Gln).</text>
</comment>
<evidence type="ECO:0000313" key="3">
    <source>
        <dbReference type="Proteomes" id="UP000612899"/>
    </source>
</evidence>
<dbReference type="GO" id="GO:0070681">
    <property type="term" value="P:glutaminyl-tRNAGln biosynthesis via transamidation"/>
    <property type="evidence" value="ECO:0007669"/>
    <property type="project" value="TreeGrafter"/>
</dbReference>
<gene>
    <name evidence="2" type="primary">gatC_1</name>
    <name evidence="1" type="synonym">gatC</name>
    <name evidence="2" type="ORF">Rhe02_06800</name>
</gene>
<dbReference type="GO" id="GO:0006412">
    <property type="term" value="P:translation"/>
    <property type="evidence" value="ECO:0007669"/>
    <property type="project" value="UniProtKB-UniRule"/>
</dbReference>
<comment type="catalytic activity">
    <reaction evidence="1">
        <text>L-glutamyl-tRNA(Gln) + L-glutamine + ATP + H2O = L-glutaminyl-tRNA(Gln) + L-glutamate + ADP + phosphate + H(+)</text>
        <dbReference type="Rhea" id="RHEA:17521"/>
        <dbReference type="Rhea" id="RHEA-COMP:9681"/>
        <dbReference type="Rhea" id="RHEA-COMP:9684"/>
        <dbReference type="ChEBI" id="CHEBI:15377"/>
        <dbReference type="ChEBI" id="CHEBI:15378"/>
        <dbReference type="ChEBI" id="CHEBI:29985"/>
        <dbReference type="ChEBI" id="CHEBI:30616"/>
        <dbReference type="ChEBI" id="CHEBI:43474"/>
        <dbReference type="ChEBI" id="CHEBI:58359"/>
        <dbReference type="ChEBI" id="CHEBI:78520"/>
        <dbReference type="ChEBI" id="CHEBI:78521"/>
        <dbReference type="ChEBI" id="CHEBI:456216"/>
    </reaction>
</comment>
<keyword evidence="3" id="KW-1185">Reference proteome</keyword>
<evidence type="ECO:0000256" key="1">
    <source>
        <dbReference type="HAMAP-Rule" id="MF_00122"/>
    </source>
</evidence>
<keyword evidence="1" id="KW-0436">Ligase</keyword>
<dbReference type="EMBL" id="BONY01000003">
    <property type="protein sequence ID" value="GIH02613.1"/>
    <property type="molecule type" value="Genomic_DNA"/>
</dbReference>
<keyword evidence="1" id="KW-0547">Nucleotide-binding</keyword>
<reference evidence="2" key="1">
    <citation type="submission" date="2021-01" db="EMBL/GenBank/DDBJ databases">
        <title>Whole genome shotgun sequence of Rhizocola hellebori NBRC 109834.</title>
        <authorList>
            <person name="Komaki H."/>
            <person name="Tamura T."/>
        </authorList>
    </citation>
    <scope>NUCLEOTIDE SEQUENCE</scope>
    <source>
        <strain evidence="2">NBRC 109834</strain>
    </source>
</reference>
<dbReference type="Pfam" id="PF02686">
    <property type="entry name" value="GatC"/>
    <property type="match status" value="1"/>
</dbReference>
<sequence>MLVTRAEVEHVAELARLALTETEIPYFQQQLSAILTEVEKMQEVPTDDVPPTSQVIPRTNVLRADVIGETLERDDILAIAPAHDGVRYSVPRILGEDE</sequence>
<keyword evidence="1" id="KW-0067">ATP-binding</keyword>
<dbReference type="GO" id="GO:0006450">
    <property type="term" value="P:regulation of translational fidelity"/>
    <property type="evidence" value="ECO:0007669"/>
    <property type="project" value="InterPro"/>
</dbReference>
<dbReference type="HAMAP" id="MF_00122">
    <property type="entry name" value="GatC"/>
    <property type="match status" value="1"/>
</dbReference>
<dbReference type="GO" id="GO:0005524">
    <property type="term" value="F:ATP binding"/>
    <property type="evidence" value="ECO:0007669"/>
    <property type="project" value="UniProtKB-KW"/>
</dbReference>
<comment type="subunit">
    <text evidence="1">Heterotrimer of A, B and C subunits.</text>
</comment>
<dbReference type="SUPFAM" id="SSF141000">
    <property type="entry name" value="Glu-tRNAGln amidotransferase C subunit"/>
    <property type="match status" value="1"/>
</dbReference>
<dbReference type="AlphaFoldDB" id="A0A8J3Q2E3"/>
<comment type="similarity">
    <text evidence="1">Belongs to the GatC family.</text>
</comment>
<evidence type="ECO:0000313" key="2">
    <source>
        <dbReference type="EMBL" id="GIH02613.1"/>
    </source>
</evidence>
<name>A0A8J3Q2E3_9ACTN</name>
<keyword evidence="1" id="KW-0648">Protein biosynthesis</keyword>
<dbReference type="EC" id="6.3.5.-" evidence="1"/>
<dbReference type="Gene3D" id="1.10.20.60">
    <property type="entry name" value="Glu-tRNAGln amidotransferase C subunit, N-terminal domain"/>
    <property type="match status" value="1"/>
</dbReference>
<accession>A0A8J3Q2E3</accession>
<dbReference type="InterPro" id="IPR003837">
    <property type="entry name" value="GatC"/>
</dbReference>
<dbReference type="InterPro" id="IPR036113">
    <property type="entry name" value="Asp/Glu-ADT_sf_sub_c"/>
</dbReference>
<dbReference type="RefSeq" id="WP_203906557.1">
    <property type="nucleotide sequence ID" value="NZ_BONY01000003.1"/>
</dbReference>
<dbReference type="PANTHER" id="PTHR15004:SF0">
    <property type="entry name" value="GLUTAMYL-TRNA(GLN) AMIDOTRANSFERASE SUBUNIT C, MITOCHONDRIAL"/>
    <property type="match status" value="1"/>
</dbReference>
<dbReference type="Proteomes" id="UP000612899">
    <property type="component" value="Unassembled WGS sequence"/>
</dbReference>
<comment type="catalytic activity">
    <reaction evidence="1">
        <text>L-aspartyl-tRNA(Asn) + L-glutamine + ATP + H2O = L-asparaginyl-tRNA(Asn) + L-glutamate + ADP + phosphate + 2 H(+)</text>
        <dbReference type="Rhea" id="RHEA:14513"/>
        <dbReference type="Rhea" id="RHEA-COMP:9674"/>
        <dbReference type="Rhea" id="RHEA-COMP:9677"/>
        <dbReference type="ChEBI" id="CHEBI:15377"/>
        <dbReference type="ChEBI" id="CHEBI:15378"/>
        <dbReference type="ChEBI" id="CHEBI:29985"/>
        <dbReference type="ChEBI" id="CHEBI:30616"/>
        <dbReference type="ChEBI" id="CHEBI:43474"/>
        <dbReference type="ChEBI" id="CHEBI:58359"/>
        <dbReference type="ChEBI" id="CHEBI:78515"/>
        <dbReference type="ChEBI" id="CHEBI:78516"/>
        <dbReference type="ChEBI" id="CHEBI:456216"/>
    </reaction>
</comment>
<protein>
    <recommendedName>
        <fullName evidence="1">Aspartyl/glutamyl-tRNA(Asn/Gln) amidotransferase subunit C</fullName>
        <shortName evidence="1">Asp/Glu-ADT subunit C</shortName>
        <ecNumber evidence="1">6.3.5.-</ecNumber>
    </recommendedName>
</protein>